<evidence type="ECO:0000313" key="2">
    <source>
        <dbReference type="EMBL" id="UVB79219.1"/>
    </source>
</evidence>
<reference evidence="2" key="1">
    <citation type="journal article" date="2021" name="Zhi Wu Bao Hu">
        <title>Identification and Analysis of Chemosensory Gene of Yellow Leaf Borer.</title>
        <authorList>
            <person name="Li Z."/>
            <person name="Liu L."/>
            <person name="Yang B."/>
            <person name="Yan S."/>
            <person name="Wang G."/>
        </authorList>
    </citation>
    <scope>NUCLEOTIDE SEQUENCE</scope>
    <source>
        <strain evidence="2">ZC1996117</strain>
        <tissue evidence="2">Antennae and mouthparts</tissue>
    </source>
</reference>
<dbReference type="InterPro" id="IPR005055">
    <property type="entry name" value="A10/PebIII"/>
</dbReference>
<dbReference type="Pfam" id="PF03392">
    <property type="entry name" value="OS-D"/>
    <property type="match status" value="1"/>
</dbReference>
<dbReference type="AlphaFoldDB" id="A0A978W7C2"/>
<feature type="chain" id="PRO_5036741864" evidence="1">
    <location>
        <begin position="17"/>
        <end position="120"/>
    </location>
</feature>
<evidence type="ECO:0000256" key="1">
    <source>
        <dbReference type="SAM" id="SignalP"/>
    </source>
</evidence>
<organism evidence="2">
    <name type="scientific">Heortia vitessoides</name>
    <dbReference type="NCBI Taxonomy" id="1557813"/>
    <lineage>
        <taxon>Eukaryota</taxon>
        <taxon>Metazoa</taxon>
        <taxon>Ecdysozoa</taxon>
        <taxon>Arthropoda</taxon>
        <taxon>Hexapoda</taxon>
        <taxon>Insecta</taxon>
        <taxon>Pterygota</taxon>
        <taxon>Neoptera</taxon>
        <taxon>Endopterygota</taxon>
        <taxon>Lepidoptera</taxon>
        <taxon>Glossata</taxon>
        <taxon>Ditrysia</taxon>
        <taxon>Pyraloidea</taxon>
        <taxon>Crambidae</taxon>
        <taxon>Heortia</taxon>
    </lineage>
</organism>
<protein>
    <submittedName>
        <fullName evidence="2">Chemosensory protein 16</fullName>
    </submittedName>
</protein>
<sequence>MKSFLILAALVAVAVAETYPTDYDSLDIDSIAADPVALKNISDCYLDKGDCSEMGKFFKGYLQDASDTACAKCTAPQKTILKKYLEAVKKTSPEVFDELKKKYDPLGKNIDKLRAALADA</sequence>
<dbReference type="SUPFAM" id="SSF100910">
    <property type="entry name" value="Chemosensory protein Csp2"/>
    <property type="match status" value="1"/>
</dbReference>
<dbReference type="EMBL" id="MW717413">
    <property type="protein sequence ID" value="UVB79219.1"/>
    <property type="molecule type" value="mRNA"/>
</dbReference>
<dbReference type="PANTHER" id="PTHR11257">
    <property type="entry name" value="CHEMOSENSORY PROTEIN-RELATED"/>
    <property type="match status" value="1"/>
</dbReference>
<name>A0A978W7C2_9NEOP</name>
<dbReference type="InterPro" id="IPR036682">
    <property type="entry name" value="OS_D_A10/PebIII_sf"/>
</dbReference>
<accession>A0A978W7C2</accession>
<dbReference type="PANTHER" id="PTHR11257:SF12">
    <property type="entry name" value="EJACULATORY BULB-SPECIFIC PROTEIN 3-RELATED"/>
    <property type="match status" value="1"/>
</dbReference>
<proteinExistence type="evidence at transcript level"/>
<keyword evidence="1" id="KW-0732">Signal</keyword>
<dbReference type="Gene3D" id="1.10.2080.10">
    <property type="entry name" value="Insect odorant-binding protein A10/Ejaculatory bulb-specific protein 3"/>
    <property type="match status" value="1"/>
</dbReference>
<feature type="signal peptide" evidence="1">
    <location>
        <begin position="1"/>
        <end position="16"/>
    </location>
</feature>